<gene>
    <name evidence="2" type="ORF">JFN91_05950</name>
</gene>
<dbReference type="RefSeq" id="WP_199388267.1">
    <property type="nucleotide sequence ID" value="NZ_JAEMHL010000002.1"/>
</dbReference>
<name>A0ABS0YBV7_9BACT</name>
<reference evidence="2 3" key="1">
    <citation type="submission" date="2020-12" db="EMBL/GenBank/DDBJ databases">
        <title>Geomonas sp. Red421, isolated from paddy soil.</title>
        <authorList>
            <person name="Xu Z."/>
            <person name="Zhang Z."/>
            <person name="Masuda Y."/>
            <person name="Itoh H."/>
            <person name="Senoo K."/>
        </authorList>
    </citation>
    <scope>NUCLEOTIDE SEQUENCE [LARGE SCALE GENOMIC DNA]</scope>
    <source>
        <strain evidence="2 3">Red421</strain>
    </source>
</reference>
<evidence type="ECO:0000313" key="3">
    <source>
        <dbReference type="Proteomes" id="UP000614714"/>
    </source>
</evidence>
<proteinExistence type="predicted"/>
<evidence type="ECO:0008006" key="4">
    <source>
        <dbReference type="Google" id="ProtNLM"/>
    </source>
</evidence>
<sequence length="161" mass="18327">MNKKAVVTAAITWLLFLGLYMLFCAKADPAEAVTGGVAALLALWLVGLLRDSFRSPLRLKPSWLLLLWRIPSAMLSESWLLLVALLRRLGGREEDGVMIEHRFDFPEDKHESARRAWMTFGVCITPNSYLVFLDKKKKKVLIRQLVGKELSTTDRLFVELP</sequence>
<feature type="transmembrane region" description="Helical" evidence="1">
    <location>
        <begin position="65"/>
        <end position="86"/>
    </location>
</feature>
<evidence type="ECO:0000256" key="1">
    <source>
        <dbReference type="SAM" id="Phobius"/>
    </source>
</evidence>
<keyword evidence="1" id="KW-1133">Transmembrane helix</keyword>
<organism evidence="2 3">
    <name type="scientific">Geomonas anaerohicana</name>
    <dbReference type="NCBI Taxonomy" id="2798583"/>
    <lineage>
        <taxon>Bacteria</taxon>
        <taxon>Pseudomonadati</taxon>
        <taxon>Thermodesulfobacteriota</taxon>
        <taxon>Desulfuromonadia</taxon>
        <taxon>Geobacterales</taxon>
        <taxon>Geobacteraceae</taxon>
        <taxon>Geomonas</taxon>
    </lineage>
</organism>
<evidence type="ECO:0000313" key="2">
    <source>
        <dbReference type="EMBL" id="MBJ6749750.1"/>
    </source>
</evidence>
<comment type="caution">
    <text evidence="2">The sequence shown here is derived from an EMBL/GenBank/DDBJ whole genome shotgun (WGS) entry which is preliminary data.</text>
</comment>
<dbReference type="EMBL" id="JAEMHL010000002">
    <property type="protein sequence ID" value="MBJ6749750.1"/>
    <property type="molecule type" value="Genomic_DNA"/>
</dbReference>
<keyword evidence="1" id="KW-0812">Transmembrane</keyword>
<feature type="transmembrane region" description="Helical" evidence="1">
    <location>
        <begin position="116"/>
        <end position="133"/>
    </location>
</feature>
<dbReference type="Proteomes" id="UP000614714">
    <property type="component" value="Unassembled WGS sequence"/>
</dbReference>
<accession>A0ABS0YBV7</accession>
<keyword evidence="1" id="KW-0472">Membrane</keyword>
<protein>
    <recommendedName>
        <fullName evidence="4">Sodium:proton antiporter</fullName>
    </recommendedName>
</protein>
<feature type="transmembrane region" description="Helical" evidence="1">
    <location>
        <begin position="37"/>
        <end position="53"/>
    </location>
</feature>
<keyword evidence="3" id="KW-1185">Reference proteome</keyword>